<comment type="subcellular location">
    <subcellularLocation>
        <location evidence="6">Cell membrane</location>
        <topology evidence="6">Multi-pass membrane protein</topology>
    </subcellularLocation>
    <subcellularLocation>
        <location evidence="1">Membrane</location>
        <topology evidence="1">Multi-pass membrane protein</topology>
    </subcellularLocation>
</comment>
<feature type="transmembrane region" description="Helical" evidence="7">
    <location>
        <begin position="132"/>
        <end position="159"/>
    </location>
</feature>
<dbReference type="GO" id="GO:0005886">
    <property type="term" value="C:plasma membrane"/>
    <property type="evidence" value="ECO:0007669"/>
    <property type="project" value="UniProtKB-SubCell"/>
</dbReference>
<evidence type="ECO:0000313" key="9">
    <source>
        <dbReference type="EMBL" id="TWU36714.1"/>
    </source>
</evidence>
<feature type="transmembrane region" description="Helical" evidence="7">
    <location>
        <begin position="26"/>
        <end position="49"/>
    </location>
</feature>
<evidence type="ECO:0000259" key="8">
    <source>
        <dbReference type="PROSITE" id="PS50253"/>
    </source>
</evidence>
<evidence type="ECO:0000256" key="2">
    <source>
        <dbReference type="ARBA" id="ARBA00010581"/>
    </source>
</evidence>
<dbReference type="PROSITE" id="PS50253">
    <property type="entry name" value="COX3"/>
    <property type="match status" value="1"/>
</dbReference>
<evidence type="ECO:0000256" key="7">
    <source>
        <dbReference type="SAM" id="Phobius"/>
    </source>
</evidence>
<feature type="domain" description="Heme-copper oxidase subunit III family profile" evidence="8">
    <location>
        <begin position="1"/>
        <end position="200"/>
    </location>
</feature>
<gene>
    <name evidence="9" type="primary">cyoC</name>
    <name evidence="9" type="ORF">Q31b_49960</name>
</gene>
<keyword evidence="10" id="KW-1185">Reference proteome</keyword>
<dbReference type="InterPro" id="IPR013833">
    <property type="entry name" value="Cyt_c_oxidase_su3_a-hlx"/>
</dbReference>
<dbReference type="InterPro" id="IPR024791">
    <property type="entry name" value="Cyt_c/ubiquinol_Oxase_su3"/>
</dbReference>
<proteinExistence type="inferred from homology"/>
<dbReference type="AlphaFoldDB" id="A0A5C6DKU0"/>
<reference evidence="9 10" key="1">
    <citation type="submission" date="2019-02" db="EMBL/GenBank/DDBJ databases">
        <title>Deep-cultivation of Planctomycetes and their phenomic and genomic characterization uncovers novel biology.</title>
        <authorList>
            <person name="Wiegand S."/>
            <person name="Jogler M."/>
            <person name="Boedeker C."/>
            <person name="Pinto D."/>
            <person name="Vollmers J."/>
            <person name="Rivas-Marin E."/>
            <person name="Kohn T."/>
            <person name="Peeters S.H."/>
            <person name="Heuer A."/>
            <person name="Rast P."/>
            <person name="Oberbeckmann S."/>
            <person name="Bunk B."/>
            <person name="Jeske O."/>
            <person name="Meyerdierks A."/>
            <person name="Storesund J.E."/>
            <person name="Kallscheuer N."/>
            <person name="Luecker S."/>
            <person name="Lage O.M."/>
            <person name="Pohl T."/>
            <person name="Merkel B.J."/>
            <person name="Hornburger P."/>
            <person name="Mueller R.-W."/>
            <person name="Bruemmer F."/>
            <person name="Labrenz M."/>
            <person name="Spormann A.M."/>
            <person name="Op Den Camp H."/>
            <person name="Overmann J."/>
            <person name="Amann R."/>
            <person name="Jetten M.S.M."/>
            <person name="Mascher T."/>
            <person name="Medema M.H."/>
            <person name="Devos D.P."/>
            <person name="Kaster A.-K."/>
            <person name="Ovreas L."/>
            <person name="Rohde M."/>
            <person name="Galperin M.Y."/>
            <person name="Jogler C."/>
        </authorList>
    </citation>
    <scope>NUCLEOTIDE SEQUENCE [LARGE SCALE GENOMIC DNA]</scope>
    <source>
        <strain evidence="9 10">Q31b</strain>
    </source>
</reference>
<evidence type="ECO:0000256" key="4">
    <source>
        <dbReference type="ARBA" id="ARBA00022989"/>
    </source>
</evidence>
<organism evidence="9 10">
    <name type="scientific">Novipirellula aureliae</name>
    <dbReference type="NCBI Taxonomy" id="2527966"/>
    <lineage>
        <taxon>Bacteria</taxon>
        <taxon>Pseudomonadati</taxon>
        <taxon>Planctomycetota</taxon>
        <taxon>Planctomycetia</taxon>
        <taxon>Pirellulales</taxon>
        <taxon>Pirellulaceae</taxon>
        <taxon>Novipirellula</taxon>
    </lineage>
</organism>
<feature type="transmembrane region" description="Helical" evidence="7">
    <location>
        <begin position="64"/>
        <end position="85"/>
    </location>
</feature>
<evidence type="ECO:0000256" key="6">
    <source>
        <dbReference type="RuleBase" id="RU003376"/>
    </source>
</evidence>
<keyword evidence="5 7" id="KW-0472">Membrane</keyword>
<evidence type="ECO:0000256" key="5">
    <source>
        <dbReference type="ARBA" id="ARBA00023136"/>
    </source>
</evidence>
<feature type="transmembrane region" description="Helical" evidence="7">
    <location>
        <begin position="180"/>
        <end position="204"/>
    </location>
</feature>
<name>A0A5C6DKU0_9BACT</name>
<evidence type="ECO:0000313" key="10">
    <source>
        <dbReference type="Proteomes" id="UP000315471"/>
    </source>
</evidence>
<evidence type="ECO:0000256" key="1">
    <source>
        <dbReference type="ARBA" id="ARBA00004141"/>
    </source>
</evidence>
<dbReference type="PANTHER" id="PTHR11403">
    <property type="entry name" value="CYTOCHROME C OXIDASE SUBUNIT III"/>
    <property type="match status" value="1"/>
</dbReference>
<dbReference type="Proteomes" id="UP000315471">
    <property type="component" value="Unassembled WGS sequence"/>
</dbReference>
<dbReference type="PANTHER" id="PTHR11403:SF10">
    <property type="entry name" value="CYTOCHROME C OXIDASE"/>
    <property type="match status" value="1"/>
</dbReference>
<comment type="caution">
    <text evidence="9">The sequence shown here is derived from an EMBL/GenBank/DDBJ whole genome shotgun (WGS) entry which is preliminary data.</text>
</comment>
<dbReference type="InterPro" id="IPR000298">
    <property type="entry name" value="Cyt_c_oxidase-like_su3"/>
</dbReference>
<protein>
    <submittedName>
        <fullName evidence="9">Cytochrome bo(3) ubiquinol oxidase subunit 3</fullName>
    </submittedName>
</protein>
<dbReference type="InterPro" id="IPR035973">
    <property type="entry name" value="Cyt_c_oxidase_su3-like_sf"/>
</dbReference>
<comment type="similarity">
    <text evidence="2 6">Belongs to the cytochrome c oxidase subunit 3 family.</text>
</comment>
<dbReference type="RefSeq" id="WP_231617796.1">
    <property type="nucleotide sequence ID" value="NZ_SJPY01000008.1"/>
</dbReference>
<dbReference type="GO" id="GO:0004129">
    <property type="term" value="F:cytochrome-c oxidase activity"/>
    <property type="evidence" value="ECO:0007669"/>
    <property type="project" value="InterPro"/>
</dbReference>
<sequence>MSPSAYSIPLSKAPSPIDRRFQQGGWLLLASLVMFFLSSVLLYGFYAYWRRDDPLSLVPLPMDYLFSTVMLFATSGTLHLATLAIRREKRVRTVFWIIVSLVLAIGFTGMQLTATNEMLSGPALAEGNGKGLAGMVAVLVFLHALHVAGGIIALAIVLVRTLRRKYDHECYWPIRFAAQYWHFLDLVWIVMLISFWSTTGGFVIGH</sequence>
<keyword evidence="3 6" id="KW-0812">Transmembrane</keyword>
<accession>A0A5C6DKU0</accession>
<evidence type="ECO:0000256" key="3">
    <source>
        <dbReference type="ARBA" id="ARBA00022692"/>
    </source>
</evidence>
<dbReference type="GO" id="GO:0019646">
    <property type="term" value="P:aerobic electron transport chain"/>
    <property type="evidence" value="ECO:0007669"/>
    <property type="project" value="InterPro"/>
</dbReference>
<dbReference type="Pfam" id="PF00510">
    <property type="entry name" value="COX3"/>
    <property type="match status" value="1"/>
</dbReference>
<keyword evidence="4 7" id="KW-1133">Transmembrane helix</keyword>
<dbReference type="SUPFAM" id="SSF81452">
    <property type="entry name" value="Cytochrome c oxidase subunit III-like"/>
    <property type="match status" value="1"/>
</dbReference>
<feature type="transmembrane region" description="Helical" evidence="7">
    <location>
        <begin position="94"/>
        <end position="112"/>
    </location>
</feature>
<dbReference type="Gene3D" id="1.20.120.80">
    <property type="entry name" value="Cytochrome c oxidase, subunit III, four-helix bundle"/>
    <property type="match status" value="1"/>
</dbReference>
<dbReference type="EMBL" id="SJPY01000008">
    <property type="protein sequence ID" value="TWU36714.1"/>
    <property type="molecule type" value="Genomic_DNA"/>
</dbReference>